<sequence>MNGLNTTTTNDKSHIIGHPAIFAHPSPREMGVKECAFTIPNELTFSEDTRILCKNNSCGLFDKTWACPPAVGSYERCVAKCLSYSNVLIFSTATDLKGRHNPKGWYEARVNHEAITARVAQLFRAQRPDCLVLSTEGCLVCDKCTYPDKPCPHPDKLYPSVESYGIVVMDIVSKTGLKYTHGKESLTYFSFILF</sequence>
<protein>
    <submittedName>
        <fullName evidence="1">DUF2284 domain-containing protein</fullName>
    </submittedName>
</protein>
<organism evidence="1 2">
    <name type="scientific">Eubacterium callanderi</name>
    <dbReference type="NCBI Taxonomy" id="53442"/>
    <lineage>
        <taxon>Bacteria</taxon>
        <taxon>Bacillati</taxon>
        <taxon>Bacillota</taxon>
        <taxon>Clostridia</taxon>
        <taxon>Eubacteriales</taxon>
        <taxon>Eubacteriaceae</taxon>
        <taxon>Eubacterium</taxon>
    </lineage>
</organism>
<dbReference type="Proteomes" id="UP000586254">
    <property type="component" value="Unassembled WGS sequence"/>
</dbReference>
<gene>
    <name evidence="1" type="ORF">H0N91_12660</name>
</gene>
<dbReference type="AlphaFoldDB" id="A0A853JQF2"/>
<proteinExistence type="predicted"/>
<evidence type="ECO:0000313" key="1">
    <source>
        <dbReference type="EMBL" id="NZA38955.1"/>
    </source>
</evidence>
<dbReference type="RefSeq" id="WP_180493641.1">
    <property type="nucleotide sequence ID" value="NZ_JACCKS010000014.1"/>
</dbReference>
<dbReference type="InterPro" id="IPR019271">
    <property type="entry name" value="DUF2284_metal-binding"/>
</dbReference>
<dbReference type="Pfam" id="PF10050">
    <property type="entry name" value="DUF2284"/>
    <property type="match status" value="1"/>
</dbReference>
<accession>A0A853JQF2</accession>
<reference evidence="1 2" key="1">
    <citation type="submission" date="2020-07" db="EMBL/GenBank/DDBJ databases">
        <title>Organ Donor 1.</title>
        <authorList>
            <person name="Marsh A.J."/>
            <person name="Azcarate-Peril M.A."/>
        </authorList>
    </citation>
    <scope>NUCLEOTIDE SEQUENCE [LARGE SCALE GENOMIC DNA]</scope>
    <source>
        <strain evidence="1 2">AMC0717</strain>
    </source>
</reference>
<comment type="caution">
    <text evidence="1">The sequence shown here is derived from an EMBL/GenBank/DDBJ whole genome shotgun (WGS) entry which is preliminary data.</text>
</comment>
<dbReference type="EMBL" id="JACCKS010000014">
    <property type="protein sequence ID" value="NZA38955.1"/>
    <property type="molecule type" value="Genomic_DNA"/>
</dbReference>
<name>A0A853JQF2_9FIRM</name>
<evidence type="ECO:0000313" key="2">
    <source>
        <dbReference type="Proteomes" id="UP000586254"/>
    </source>
</evidence>